<proteinExistence type="predicted"/>
<protein>
    <submittedName>
        <fullName evidence="1">Phytanoyl-CoA dioxygenase family protein</fullName>
    </submittedName>
</protein>
<evidence type="ECO:0000313" key="2">
    <source>
        <dbReference type="Proteomes" id="UP000594778"/>
    </source>
</evidence>
<dbReference type="PANTHER" id="PTHR20883">
    <property type="entry name" value="PHYTANOYL-COA DIOXYGENASE DOMAIN CONTAINING 1"/>
    <property type="match status" value="1"/>
</dbReference>
<dbReference type="GO" id="GO:0005506">
    <property type="term" value="F:iron ion binding"/>
    <property type="evidence" value="ECO:0007669"/>
    <property type="project" value="UniProtKB-ARBA"/>
</dbReference>
<gene>
    <name evidence="1" type="ORF">I6G66_20950</name>
</gene>
<dbReference type="SUPFAM" id="SSF51197">
    <property type="entry name" value="Clavaminate synthase-like"/>
    <property type="match status" value="1"/>
</dbReference>
<dbReference type="RefSeq" id="WP_197954335.1">
    <property type="nucleotide sequence ID" value="NZ_CP065668.1"/>
</dbReference>
<dbReference type="Proteomes" id="UP000594778">
    <property type="component" value="Chromosome"/>
</dbReference>
<sequence>MTQLPSLEDLQRRVQQKVDDETVVRFQRDGAVCIRQLLTRDEVALLAEGIEANLAAPSPRAKVASRPDDPGRFFEDFCNWQDNPAYRRFVFETPLAQLAQRLMGSRTVRLYHDHLLVKEPGTRQRTPWHQDQPYYNIEGRQNISMWIPVDPVSRPTTLEFVAGSHLGPWLMPRTFMDNQASWFPEGSLADLPDVEAARERFPILGWDIEPGDFVCFHMLTLHAAAGVEGQNRRRVFSVRFMGDDIRHAPRRWKTSPDFPGLADTLPAGAPMEHALFPVLVGA</sequence>
<dbReference type="PANTHER" id="PTHR20883:SF49">
    <property type="entry name" value="PHYTANOYL-COA DIOXYGENASE"/>
    <property type="match status" value="1"/>
</dbReference>
<dbReference type="InterPro" id="IPR008775">
    <property type="entry name" value="Phytyl_CoA_dOase-like"/>
</dbReference>
<dbReference type="AlphaFoldDB" id="A0A7T2VXK1"/>
<dbReference type="EMBL" id="CP065668">
    <property type="protein sequence ID" value="QPS06760.1"/>
    <property type="molecule type" value="Genomic_DNA"/>
</dbReference>
<dbReference type="Gene3D" id="2.60.120.620">
    <property type="entry name" value="q2cbj1_9rhob like domain"/>
    <property type="match status" value="1"/>
</dbReference>
<name>A0A7T2VXK1_DELAC</name>
<evidence type="ECO:0000313" key="1">
    <source>
        <dbReference type="EMBL" id="QPS06760.1"/>
    </source>
</evidence>
<dbReference type="GO" id="GO:0016706">
    <property type="term" value="F:2-oxoglutarate-dependent dioxygenase activity"/>
    <property type="evidence" value="ECO:0007669"/>
    <property type="project" value="UniProtKB-ARBA"/>
</dbReference>
<keyword evidence="1" id="KW-0560">Oxidoreductase</keyword>
<keyword evidence="1" id="KW-0223">Dioxygenase</keyword>
<reference evidence="1 2" key="1">
    <citation type="submission" date="2020-12" db="EMBL/GenBank/DDBJ databases">
        <title>FDA dAtabase for Regulatory Grade micrObial Sequences (FDA-ARGOS): Supporting development and validation of Infectious Disease Dx tests.</title>
        <authorList>
            <person name="Sproer C."/>
            <person name="Gronow S."/>
            <person name="Severitt S."/>
            <person name="Schroder I."/>
            <person name="Tallon L."/>
            <person name="Sadzewicz L."/>
            <person name="Zhao X."/>
            <person name="Boylan J."/>
            <person name="Ott S."/>
            <person name="Bowen H."/>
            <person name="Vavikolanu K."/>
            <person name="Mehta A."/>
            <person name="Aluvathingal J."/>
            <person name="Nadendla S."/>
            <person name="Lowell S."/>
            <person name="Myers T."/>
            <person name="Yan Y."/>
            <person name="Sichtig H."/>
        </authorList>
    </citation>
    <scope>NUCLEOTIDE SEQUENCE [LARGE SCALE GENOMIC DNA]</scope>
    <source>
        <strain evidence="1 2">FDAARGOS_909</strain>
    </source>
</reference>
<accession>A0A7T2VXK1</accession>
<dbReference type="Pfam" id="PF05721">
    <property type="entry name" value="PhyH"/>
    <property type="match status" value="1"/>
</dbReference>
<organism evidence="1 2">
    <name type="scientific">Delftia acidovorans</name>
    <name type="common">Pseudomonas acidovorans</name>
    <name type="synonym">Comamonas acidovorans</name>
    <dbReference type="NCBI Taxonomy" id="80866"/>
    <lineage>
        <taxon>Bacteria</taxon>
        <taxon>Pseudomonadati</taxon>
        <taxon>Pseudomonadota</taxon>
        <taxon>Betaproteobacteria</taxon>
        <taxon>Burkholderiales</taxon>
        <taxon>Comamonadaceae</taxon>
        <taxon>Delftia</taxon>
    </lineage>
</organism>